<dbReference type="EnsemblMetazoa" id="XM_003384285.3">
    <property type="protein sequence ID" value="XP_003384333.1"/>
    <property type="gene ID" value="LOC100631605"/>
</dbReference>
<dbReference type="eggNOG" id="ENOG502T0E7">
    <property type="taxonomic scope" value="Eukaryota"/>
</dbReference>
<dbReference type="KEGG" id="aqu:100631605"/>
<reference evidence="1" key="2">
    <citation type="submission" date="2017-05" db="UniProtKB">
        <authorList>
            <consortium name="EnsemblMetazoa"/>
        </authorList>
    </citation>
    <scope>IDENTIFICATION</scope>
</reference>
<reference evidence="2" key="1">
    <citation type="journal article" date="2010" name="Nature">
        <title>The Amphimedon queenslandica genome and the evolution of animal complexity.</title>
        <authorList>
            <person name="Srivastava M."/>
            <person name="Simakov O."/>
            <person name="Chapman J."/>
            <person name="Fahey B."/>
            <person name="Gauthier M.E."/>
            <person name="Mitros T."/>
            <person name="Richards G.S."/>
            <person name="Conaco C."/>
            <person name="Dacre M."/>
            <person name="Hellsten U."/>
            <person name="Larroux C."/>
            <person name="Putnam N.H."/>
            <person name="Stanke M."/>
            <person name="Adamska M."/>
            <person name="Darling A."/>
            <person name="Degnan S.M."/>
            <person name="Oakley T.H."/>
            <person name="Plachetzki D.C."/>
            <person name="Zhai Y."/>
            <person name="Adamski M."/>
            <person name="Calcino A."/>
            <person name="Cummins S.F."/>
            <person name="Goodstein D.M."/>
            <person name="Harris C."/>
            <person name="Jackson D.J."/>
            <person name="Leys S.P."/>
            <person name="Shu S."/>
            <person name="Woodcroft B.J."/>
            <person name="Vervoort M."/>
            <person name="Kosik K.S."/>
            <person name="Manning G."/>
            <person name="Degnan B.M."/>
            <person name="Rokhsar D.S."/>
        </authorList>
    </citation>
    <scope>NUCLEOTIDE SEQUENCE [LARGE SCALE GENOMIC DNA]</scope>
</reference>
<dbReference type="InParanoid" id="A0A1X7VI91"/>
<dbReference type="AlphaFoldDB" id="A0A1X7VI91"/>
<gene>
    <name evidence="1" type="primary">100631605</name>
</gene>
<keyword evidence="2" id="KW-1185">Reference proteome</keyword>
<protein>
    <submittedName>
        <fullName evidence="1">Uncharacterized protein</fullName>
    </submittedName>
</protein>
<accession>A0A1X7VI91</accession>
<dbReference type="EnsemblMetazoa" id="Aqu2.1.39192_001">
    <property type="protein sequence ID" value="Aqu2.1.39192_001"/>
    <property type="gene ID" value="Aqu2.1.39192"/>
</dbReference>
<organism evidence="1">
    <name type="scientific">Amphimedon queenslandica</name>
    <name type="common">Sponge</name>
    <dbReference type="NCBI Taxonomy" id="400682"/>
    <lineage>
        <taxon>Eukaryota</taxon>
        <taxon>Metazoa</taxon>
        <taxon>Porifera</taxon>
        <taxon>Demospongiae</taxon>
        <taxon>Heteroscleromorpha</taxon>
        <taxon>Haplosclerida</taxon>
        <taxon>Niphatidae</taxon>
        <taxon>Amphimedon</taxon>
    </lineage>
</organism>
<evidence type="ECO:0000313" key="2">
    <source>
        <dbReference type="Proteomes" id="UP000007879"/>
    </source>
</evidence>
<proteinExistence type="predicted"/>
<sequence length="473" mass="51537">MNFELAFEEVDEELVTMGDEMSAGLNVDLETEEAMSEESWASGNKLKVNLVESMEMADEIGNGISNDVISEEKLTADFAKDVSKELFGPENPAEVAEEIPKSLYEASVKISQLQNETEAAELAEKSGSKFSKLKMVGKVLAYGTGIVMGLDWLAGKLANIVEVCIDSDDPPDWANQLTANEKDDMKHLGDAVSTLQNTIQSWTQQWSTYKDQLTDLGTVTVTINSTAHSIPVMYMLFYAFSDMRGVINNAQTALSADVGNLNVAAVIVATNNVFMAFADALAVFKIKEKSNGLQIQDFPPQNDNVTINNAISTFRNGRARVNAVGVKYTRFASTNAITAYLQVRIIRDIYSSMQTVVLPAMKDAAKEAFKSAAQDHMDSVKAKIRAEAFIPAVGPEKAREMLKSEQAKAAQLGTTAAQTAAEKVLRERRPQVVANAKAEVKKYAQVDQVQLRKIADFAVDSAMGQVKTAVSTK</sequence>
<evidence type="ECO:0000313" key="1">
    <source>
        <dbReference type="EnsemblMetazoa" id="Aqu2.1.39192_001"/>
    </source>
</evidence>
<dbReference type="Proteomes" id="UP000007879">
    <property type="component" value="Unassembled WGS sequence"/>
</dbReference>
<name>A0A1X7VI91_AMPQE</name>